<dbReference type="RefSeq" id="WP_101640399.1">
    <property type="nucleotide sequence ID" value="NZ_PGUY01000012.1"/>
</dbReference>
<dbReference type="InterPro" id="IPR011707">
    <property type="entry name" value="Cu-oxidase-like_N"/>
</dbReference>
<dbReference type="InterPro" id="IPR045087">
    <property type="entry name" value="Cu-oxidase_fam"/>
</dbReference>
<keyword evidence="8" id="KW-1185">Reference proteome</keyword>
<keyword evidence="4" id="KW-1133">Transmembrane helix</keyword>
<keyword evidence="1" id="KW-0479">Metal-binding</keyword>
<accession>A0A2N5M9U8</accession>
<evidence type="ECO:0000256" key="4">
    <source>
        <dbReference type="SAM" id="Phobius"/>
    </source>
</evidence>
<dbReference type="InterPro" id="IPR002355">
    <property type="entry name" value="Cu_oxidase_Cu_BS"/>
</dbReference>
<evidence type="ECO:0000256" key="1">
    <source>
        <dbReference type="ARBA" id="ARBA00022723"/>
    </source>
</evidence>
<dbReference type="GO" id="GO:0016491">
    <property type="term" value="F:oxidoreductase activity"/>
    <property type="evidence" value="ECO:0007669"/>
    <property type="project" value="UniProtKB-KW"/>
</dbReference>
<feature type="domain" description="Plastocyanin-like" evidence="6">
    <location>
        <begin position="84"/>
        <end position="178"/>
    </location>
</feature>
<reference evidence="7 8" key="1">
    <citation type="submission" date="2017-11" db="EMBL/GenBank/DDBJ databases">
        <title>Comparitive Functional Genomics of Dry Heat Resistant strains isolated from the Viking Spacecraft.</title>
        <authorList>
            <person name="Seuylemezian A."/>
            <person name="Cooper K."/>
            <person name="Vaishampayan P."/>
        </authorList>
    </citation>
    <scope>NUCLEOTIDE SEQUENCE [LARGE SCALE GENOMIC DNA]</scope>
    <source>
        <strain evidence="7 8">V1-29</strain>
    </source>
</reference>
<sequence length="444" mass="50049">MNNIRKMILMTCGLIIVVGIAVFTIYFSKQDASAQDGKKEPKETKVFHLYAADMQQEMAQGTTLYSWGFGLWDPEKNAPASKPTIPGPELRAKQGQHVKVVFHNQQKEMHTIHFHGIDNSFQGDGTPDMSQHGMMKGNTFTYEFDAKEPGTFWYHCHVEQDRHPEMGLYGAIVIEPKDTKYKADKEFTILLSERDPALSAAEGKEAGQYVGTAAENIKLEGEYDTADRKAKYYTINGKLDPEIPPIQVKKGGKYLIRLINAGSEVHTFHTHGHHFKIVASDGRDYPEPITKDSVTIGPGERYDLLLTADNPGMWPIHCHMGPHATHGMHMMMVYDEYHHHVNHGGTTPIGNVKHNLAVLKQYQYEKKYELMKPEISELTKGLKGFYNVVASEHYDEWTALDETATSIQKQLDGKVNPASLKKSMDNLTKQINDMEQLLQGGDMS</sequence>
<dbReference type="Pfam" id="PF07731">
    <property type="entry name" value="Cu-oxidase_2"/>
    <property type="match status" value="1"/>
</dbReference>
<dbReference type="EMBL" id="PGUY01000012">
    <property type="protein sequence ID" value="PLT31140.1"/>
    <property type="molecule type" value="Genomic_DNA"/>
</dbReference>
<gene>
    <name evidence="7" type="ORF">CUU66_04070</name>
</gene>
<feature type="domain" description="Plastocyanin-like" evidence="5">
    <location>
        <begin position="228"/>
        <end position="335"/>
    </location>
</feature>
<dbReference type="PANTHER" id="PTHR11709">
    <property type="entry name" value="MULTI-COPPER OXIDASE"/>
    <property type="match status" value="1"/>
</dbReference>
<proteinExistence type="predicted"/>
<evidence type="ECO:0008006" key="9">
    <source>
        <dbReference type="Google" id="ProtNLM"/>
    </source>
</evidence>
<dbReference type="Gene3D" id="2.60.40.420">
    <property type="entry name" value="Cupredoxins - blue copper proteins"/>
    <property type="match status" value="1"/>
</dbReference>
<dbReference type="CDD" id="cd04202">
    <property type="entry name" value="CuRO_D2_2dMcoN_like"/>
    <property type="match status" value="1"/>
</dbReference>
<dbReference type="PROSITE" id="PS00080">
    <property type="entry name" value="MULTICOPPER_OXIDASE2"/>
    <property type="match status" value="1"/>
</dbReference>
<feature type="transmembrane region" description="Helical" evidence="4">
    <location>
        <begin position="7"/>
        <end position="27"/>
    </location>
</feature>
<dbReference type="GO" id="GO:0005507">
    <property type="term" value="F:copper ion binding"/>
    <property type="evidence" value="ECO:0007669"/>
    <property type="project" value="InterPro"/>
</dbReference>
<keyword evidence="4" id="KW-0812">Transmembrane</keyword>
<keyword evidence="2" id="KW-0560">Oxidoreductase</keyword>
<organism evidence="7 8">
    <name type="scientific">Peribacillus deserti</name>
    <dbReference type="NCBI Taxonomy" id="673318"/>
    <lineage>
        <taxon>Bacteria</taxon>
        <taxon>Bacillati</taxon>
        <taxon>Bacillota</taxon>
        <taxon>Bacilli</taxon>
        <taxon>Bacillales</taxon>
        <taxon>Bacillaceae</taxon>
        <taxon>Peribacillus</taxon>
    </lineage>
</organism>
<evidence type="ECO:0000313" key="8">
    <source>
        <dbReference type="Proteomes" id="UP000234748"/>
    </source>
</evidence>
<evidence type="ECO:0000256" key="3">
    <source>
        <dbReference type="ARBA" id="ARBA00023008"/>
    </source>
</evidence>
<dbReference type="InterPro" id="IPR011706">
    <property type="entry name" value="Cu-oxidase_C"/>
</dbReference>
<dbReference type="InterPro" id="IPR008972">
    <property type="entry name" value="Cupredoxin"/>
</dbReference>
<dbReference type="PANTHER" id="PTHR11709:SF394">
    <property type="entry name" value="FI03373P-RELATED"/>
    <property type="match status" value="1"/>
</dbReference>
<dbReference type="OrthoDB" id="9757546at2"/>
<keyword evidence="4" id="KW-0472">Membrane</keyword>
<evidence type="ECO:0000259" key="6">
    <source>
        <dbReference type="Pfam" id="PF07732"/>
    </source>
</evidence>
<dbReference type="Proteomes" id="UP000234748">
    <property type="component" value="Unassembled WGS sequence"/>
</dbReference>
<evidence type="ECO:0000313" key="7">
    <source>
        <dbReference type="EMBL" id="PLT31140.1"/>
    </source>
</evidence>
<protein>
    <recommendedName>
        <fullName evidence="9">Copper oxidase</fullName>
    </recommendedName>
</protein>
<name>A0A2N5M9U8_9BACI</name>
<evidence type="ECO:0000259" key="5">
    <source>
        <dbReference type="Pfam" id="PF07731"/>
    </source>
</evidence>
<keyword evidence="3" id="KW-0186">Copper</keyword>
<comment type="caution">
    <text evidence="7">The sequence shown here is derived from an EMBL/GenBank/DDBJ whole genome shotgun (WGS) entry which is preliminary data.</text>
</comment>
<dbReference type="SUPFAM" id="SSF49503">
    <property type="entry name" value="Cupredoxins"/>
    <property type="match status" value="2"/>
</dbReference>
<dbReference type="Pfam" id="PF07732">
    <property type="entry name" value="Cu-oxidase_3"/>
    <property type="match status" value="1"/>
</dbReference>
<dbReference type="AlphaFoldDB" id="A0A2N5M9U8"/>
<evidence type="ECO:0000256" key="2">
    <source>
        <dbReference type="ARBA" id="ARBA00023002"/>
    </source>
</evidence>